<dbReference type="Gene3D" id="3.30.230.10">
    <property type="match status" value="1"/>
</dbReference>
<dbReference type="Gene3D" id="3.30.70.890">
    <property type="entry name" value="GHMP kinase, C-terminal domain"/>
    <property type="match status" value="1"/>
</dbReference>
<dbReference type="InterPro" id="IPR020568">
    <property type="entry name" value="Ribosomal_Su5_D2-typ_SF"/>
</dbReference>
<evidence type="ECO:0000259" key="12">
    <source>
        <dbReference type="Pfam" id="PF00288"/>
    </source>
</evidence>
<dbReference type="Pfam" id="PF10509">
    <property type="entry name" value="GalKase_gal_bdg"/>
    <property type="match status" value="1"/>
</dbReference>
<dbReference type="InterPro" id="IPR036554">
    <property type="entry name" value="GHMP_kinase_C_sf"/>
</dbReference>
<dbReference type="FunFam" id="3.30.70.890:FF:000001">
    <property type="entry name" value="Galactokinase"/>
    <property type="match status" value="1"/>
</dbReference>
<gene>
    <name evidence="15" type="primary">galK</name>
    <name evidence="15" type="ORF">LuPra_04304</name>
</gene>
<dbReference type="PANTHER" id="PTHR10457:SF7">
    <property type="entry name" value="GALACTOKINASE-RELATED"/>
    <property type="match status" value="1"/>
</dbReference>
<evidence type="ECO:0000256" key="5">
    <source>
        <dbReference type="ARBA" id="ARBA00022741"/>
    </source>
</evidence>
<keyword evidence="10" id="KW-0119">Carbohydrate metabolism</keyword>
<dbReference type="STRING" id="1855912.LuPra_04304"/>
<comment type="similarity">
    <text evidence="1">Belongs to the GHMP kinase family. GalK subfamily.</text>
</comment>
<evidence type="ECO:0000313" key="16">
    <source>
        <dbReference type="Proteomes" id="UP000076079"/>
    </source>
</evidence>
<protein>
    <recommendedName>
        <fullName evidence="11">Galactokinase</fullName>
        <ecNumber evidence="11">2.7.1.6</ecNumber>
    </recommendedName>
</protein>
<dbReference type="InterPro" id="IPR013750">
    <property type="entry name" value="GHMP_kinase_C_dom"/>
</dbReference>
<dbReference type="InterPro" id="IPR019539">
    <property type="entry name" value="GalKase_N"/>
</dbReference>
<evidence type="ECO:0000259" key="14">
    <source>
        <dbReference type="Pfam" id="PF10509"/>
    </source>
</evidence>
<feature type="domain" description="GHMP kinase C-terminal" evidence="13">
    <location>
        <begin position="274"/>
        <end position="352"/>
    </location>
</feature>
<evidence type="ECO:0000256" key="10">
    <source>
        <dbReference type="ARBA" id="ARBA00023277"/>
    </source>
</evidence>
<evidence type="ECO:0000256" key="8">
    <source>
        <dbReference type="ARBA" id="ARBA00022842"/>
    </source>
</evidence>
<keyword evidence="9" id="KW-0299">Galactose metabolism</keyword>
<dbReference type="Proteomes" id="UP000076079">
    <property type="component" value="Chromosome"/>
</dbReference>
<dbReference type="GO" id="GO:0046872">
    <property type="term" value="F:metal ion binding"/>
    <property type="evidence" value="ECO:0007669"/>
    <property type="project" value="UniProtKB-KW"/>
</dbReference>
<evidence type="ECO:0000256" key="9">
    <source>
        <dbReference type="ARBA" id="ARBA00023144"/>
    </source>
</evidence>
<keyword evidence="7" id="KW-0067">ATP-binding</keyword>
<name>A0A143PT87_LUTPR</name>
<keyword evidence="16" id="KW-1185">Reference proteome</keyword>
<dbReference type="GO" id="GO:0005829">
    <property type="term" value="C:cytosol"/>
    <property type="evidence" value="ECO:0007669"/>
    <property type="project" value="TreeGrafter"/>
</dbReference>
<proteinExistence type="inferred from homology"/>
<dbReference type="PATRIC" id="fig|1813736.3.peg.4543"/>
<dbReference type="InterPro" id="IPR006203">
    <property type="entry name" value="GHMP_knse_ATP-bd_CS"/>
</dbReference>
<dbReference type="GO" id="GO:0005524">
    <property type="term" value="F:ATP binding"/>
    <property type="evidence" value="ECO:0007669"/>
    <property type="project" value="UniProtKB-UniRule"/>
</dbReference>
<dbReference type="PIRSF" id="PIRSF000530">
    <property type="entry name" value="Galactokinase"/>
    <property type="match status" value="1"/>
</dbReference>
<dbReference type="InterPro" id="IPR006204">
    <property type="entry name" value="GHMP_kinase_N_dom"/>
</dbReference>
<dbReference type="EC" id="2.7.1.6" evidence="11"/>
<evidence type="ECO:0000256" key="4">
    <source>
        <dbReference type="ARBA" id="ARBA00022723"/>
    </source>
</evidence>
<evidence type="ECO:0000256" key="1">
    <source>
        <dbReference type="ARBA" id="ARBA00006566"/>
    </source>
</evidence>
<dbReference type="PRINTS" id="PR00959">
    <property type="entry name" value="MEVGALKINASE"/>
</dbReference>
<dbReference type="PROSITE" id="PS00106">
    <property type="entry name" value="GALACTOKINASE"/>
    <property type="match status" value="1"/>
</dbReference>
<reference evidence="15 16" key="1">
    <citation type="journal article" date="2016" name="Genome Announc.">
        <title>First Complete Genome Sequence of a Subdivision 6 Acidobacterium Strain.</title>
        <authorList>
            <person name="Huang S."/>
            <person name="Vieira S."/>
            <person name="Bunk B."/>
            <person name="Riedel T."/>
            <person name="Sproer C."/>
            <person name="Overmann J."/>
        </authorList>
    </citation>
    <scope>NUCLEOTIDE SEQUENCE [LARGE SCALE GENOMIC DNA]</scope>
    <source>
        <strain evidence="16">DSM 100886 HEG_-6_39</strain>
    </source>
</reference>
<dbReference type="InterPro" id="IPR000705">
    <property type="entry name" value="Galactokinase"/>
</dbReference>
<keyword evidence="5" id="KW-0547">Nucleotide-binding</keyword>
<evidence type="ECO:0000256" key="6">
    <source>
        <dbReference type="ARBA" id="ARBA00022777"/>
    </source>
</evidence>
<accession>A0A143PT87</accession>
<evidence type="ECO:0000313" key="15">
    <source>
        <dbReference type="EMBL" id="AMY11059.1"/>
    </source>
</evidence>
<dbReference type="GO" id="GO:0004335">
    <property type="term" value="F:galactokinase activity"/>
    <property type="evidence" value="ECO:0007669"/>
    <property type="project" value="UniProtKB-UniRule"/>
</dbReference>
<evidence type="ECO:0000256" key="3">
    <source>
        <dbReference type="ARBA" id="ARBA00022679"/>
    </source>
</evidence>
<keyword evidence="4" id="KW-0479">Metal-binding</keyword>
<dbReference type="PROSITE" id="PS00627">
    <property type="entry name" value="GHMP_KINASES_ATP"/>
    <property type="match status" value="1"/>
</dbReference>
<dbReference type="KEGG" id="abac:LuPra_04304"/>
<dbReference type="OrthoDB" id="250531at2"/>
<organism evidence="15 16">
    <name type="scientific">Luteitalea pratensis</name>
    <dbReference type="NCBI Taxonomy" id="1855912"/>
    <lineage>
        <taxon>Bacteria</taxon>
        <taxon>Pseudomonadati</taxon>
        <taxon>Acidobacteriota</taxon>
        <taxon>Vicinamibacteria</taxon>
        <taxon>Vicinamibacterales</taxon>
        <taxon>Vicinamibacteraceae</taxon>
        <taxon>Luteitalea</taxon>
    </lineage>
</organism>
<reference evidence="16" key="2">
    <citation type="submission" date="2016-04" db="EMBL/GenBank/DDBJ databases">
        <title>First Complete Genome Sequence of a Subdivision 6 Acidobacterium.</title>
        <authorList>
            <person name="Huang S."/>
            <person name="Vieira S."/>
            <person name="Bunk B."/>
            <person name="Riedel T."/>
            <person name="Sproeer C."/>
            <person name="Overmann J."/>
        </authorList>
    </citation>
    <scope>NUCLEOTIDE SEQUENCE [LARGE SCALE GENOMIC DNA]</scope>
    <source>
        <strain evidence="16">DSM 100886 HEG_-6_39</strain>
    </source>
</reference>
<dbReference type="EMBL" id="CP015136">
    <property type="protein sequence ID" value="AMY11059.1"/>
    <property type="molecule type" value="Genomic_DNA"/>
</dbReference>
<keyword evidence="6 15" id="KW-0418">Kinase</keyword>
<keyword evidence="8" id="KW-0460">Magnesium</keyword>
<dbReference type="GO" id="GO:0006012">
    <property type="term" value="P:galactose metabolic process"/>
    <property type="evidence" value="ECO:0007669"/>
    <property type="project" value="UniProtKB-UniRule"/>
</dbReference>
<evidence type="ECO:0000256" key="2">
    <source>
        <dbReference type="ARBA" id="ARBA00022490"/>
    </source>
</evidence>
<sequence>MTEIPHHDIIRHLGHRRTVIGQAPGRVNLIGEHTDYSGGYVLPMVIPQTTAVAAAANADAASRAWSASMPHDQQQVRFVVGEEARAGAWVDYVQGASAVLRAAGHRVSGFDAVIRSEVPLGSGLSSSASLSVAVLRALRDLFQLPIDDVVLAGLARRIETDFIGVPVGVMDPIACSLGAANQALFLDTRDLSWQLVRIPSTAEFAVINSGISHSISTGSYRLRRQECDAATRLLGVRDLRDVADDDQRLDTLPDPLRKRARHIVSENGRVLGAVDALRKRDMARFGALMDGSHASLRDDYEVSLPEIDRMVEIARAQHGALGARITGGGFGGSIVVLTQAGQAARVAGAVAQSVRDELGLRPQILVPAPA</sequence>
<dbReference type="Pfam" id="PF08544">
    <property type="entry name" value="GHMP_kinases_C"/>
    <property type="match status" value="1"/>
</dbReference>
<dbReference type="InterPro" id="IPR019741">
    <property type="entry name" value="Galactokinase_CS"/>
</dbReference>
<dbReference type="SUPFAM" id="SSF55060">
    <property type="entry name" value="GHMP Kinase, C-terminal domain"/>
    <property type="match status" value="1"/>
</dbReference>
<dbReference type="SUPFAM" id="SSF54211">
    <property type="entry name" value="Ribosomal protein S5 domain 2-like"/>
    <property type="match status" value="1"/>
</dbReference>
<evidence type="ECO:0000256" key="11">
    <source>
        <dbReference type="NCBIfam" id="TIGR00131"/>
    </source>
</evidence>
<keyword evidence="2" id="KW-0963">Cytoplasm</keyword>
<keyword evidence="3 15" id="KW-0808">Transferase</keyword>
<dbReference type="PANTHER" id="PTHR10457">
    <property type="entry name" value="MEVALONATE KINASE/GALACTOKINASE"/>
    <property type="match status" value="1"/>
</dbReference>
<dbReference type="FunFam" id="3.30.230.10:FF:000017">
    <property type="entry name" value="Galactokinase"/>
    <property type="match status" value="1"/>
</dbReference>
<evidence type="ECO:0000259" key="13">
    <source>
        <dbReference type="Pfam" id="PF08544"/>
    </source>
</evidence>
<dbReference type="RefSeq" id="WP_110172644.1">
    <property type="nucleotide sequence ID" value="NZ_CP015136.1"/>
</dbReference>
<evidence type="ECO:0000256" key="7">
    <source>
        <dbReference type="ARBA" id="ARBA00022840"/>
    </source>
</evidence>
<dbReference type="PRINTS" id="PR00473">
    <property type="entry name" value="GALCTOKINASE"/>
</dbReference>
<dbReference type="InterPro" id="IPR014721">
    <property type="entry name" value="Ribsml_uS5_D2-typ_fold_subgr"/>
</dbReference>
<dbReference type="AlphaFoldDB" id="A0A143PT87"/>
<feature type="domain" description="Galactokinase N-terminal" evidence="14">
    <location>
        <begin position="14"/>
        <end position="55"/>
    </location>
</feature>
<feature type="domain" description="GHMP kinase N-terminal" evidence="12">
    <location>
        <begin position="92"/>
        <end position="178"/>
    </location>
</feature>
<dbReference type="InterPro" id="IPR006206">
    <property type="entry name" value="Mevalonate/galactokinase"/>
</dbReference>
<dbReference type="Pfam" id="PF00288">
    <property type="entry name" value="GHMP_kinases_N"/>
    <property type="match status" value="1"/>
</dbReference>
<dbReference type="NCBIfam" id="TIGR00131">
    <property type="entry name" value="gal_kin"/>
    <property type="match status" value="1"/>
</dbReference>